<dbReference type="SMART" id="SM00497">
    <property type="entry name" value="IENR1"/>
    <property type="match status" value="2"/>
</dbReference>
<accession>A0AB37HBJ1</accession>
<dbReference type="Pfam" id="PF07463">
    <property type="entry name" value="NUMOD4"/>
    <property type="match status" value="1"/>
</dbReference>
<dbReference type="InterPro" id="IPR036388">
    <property type="entry name" value="WH-like_DNA-bd_sf"/>
</dbReference>
<dbReference type="SUPFAM" id="SSF54060">
    <property type="entry name" value="His-Me finger endonucleases"/>
    <property type="match status" value="1"/>
</dbReference>
<feature type="domain" description="HNH nuclease" evidence="1">
    <location>
        <begin position="54"/>
        <end position="102"/>
    </location>
</feature>
<dbReference type="InterPro" id="IPR044925">
    <property type="entry name" value="His-Me_finger_sf"/>
</dbReference>
<dbReference type="GO" id="GO:0004519">
    <property type="term" value="F:endonuclease activity"/>
    <property type="evidence" value="ECO:0007669"/>
    <property type="project" value="UniProtKB-KW"/>
</dbReference>
<evidence type="ECO:0000259" key="1">
    <source>
        <dbReference type="SMART" id="SM00507"/>
    </source>
</evidence>
<sequence>MKEEWRDVIGYEGEYMISNKGRVMSLKDNGKPAILKTFLGERGYPRINLMRNGHLKQVFVHRLVAQSFIGEIDEEMVVNHKDGNKENNWLDNLEIVTQSENALHSCYVLGNTVRAVYMLEKNTFKPLRKFPSISAVKNELGIDDGAISKVCAMQRNYAGGYSWAFVDEYNGKTVAIKKERLKVKLCHRKPVCKIDPTTMEILSVYESVAEAKEINGISTIVHCATGRIKTAGGYIWRYAN</sequence>
<keyword evidence="2" id="KW-0255">Endonuclease</keyword>
<evidence type="ECO:0000313" key="2">
    <source>
        <dbReference type="EMBL" id="QQX25985.1"/>
    </source>
</evidence>
<keyword evidence="2" id="KW-0378">Hydrolase</keyword>
<dbReference type="AlphaFoldDB" id="A0AB37HBJ1"/>
<dbReference type="Gene3D" id="3.90.75.20">
    <property type="match status" value="1"/>
</dbReference>
<dbReference type="KEGG" id="hspo:JGZ69_03305"/>
<dbReference type="SMART" id="SM00507">
    <property type="entry name" value="HNHc"/>
    <property type="match status" value="1"/>
</dbReference>
<dbReference type="RefSeq" id="WP_107958412.1">
    <property type="nucleotide sequence ID" value="NZ_CP066701.1"/>
</dbReference>
<dbReference type="InterPro" id="IPR003647">
    <property type="entry name" value="Intron_nuc_1_rpt"/>
</dbReference>
<proteinExistence type="predicted"/>
<gene>
    <name evidence="2" type="ORF">JGZ69_03305</name>
</gene>
<dbReference type="InterPro" id="IPR010902">
    <property type="entry name" value="NUMOD4"/>
</dbReference>
<keyword evidence="2" id="KW-0540">Nuclease</keyword>
<name>A0AB37HBJ1_9BACI</name>
<reference evidence="2 3" key="1">
    <citation type="submission" date="2020-12" db="EMBL/GenBank/DDBJ databases">
        <title>Taxonomic evaluation of the Bacillus sporothermodurans group of bacteria based on whole genome sequences.</title>
        <authorList>
            <person name="Fiedler G."/>
            <person name="Herbstmann A.-D."/>
            <person name="Doll E."/>
            <person name="Wenning M."/>
            <person name="Brinks E."/>
            <person name="Kabisch J."/>
            <person name="Breitenwieser F."/>
            <person name="Lappann M."/>
            <person name="Boehnlein C."/>
            <person name="Franz C."/>
        </authorList>
    </citation>
    <scope>NUCLEOTIDE SEQUENCE [LARGE SCALE GENOMIC DNA]</scope>
    <source>
        <strain evidence="2 3">DSM 10599</strain>
    </source>
</reference>
<dbReference type="Proteomes" id="UP000595512">
    <property type="component" value="Chromosome"/>
</dbReference>
<dbReference type="GO" id="GO:0016788">
    <property type="term" value="F:hydrolase activity, acting on ester bonds"/>
    <property type="evidence" value="ECO:0007669"/>
    <property type="project" value="InterPro"/>
</dbReference>
<organism evidence="2 3">
    <name type="scientific">Heyndrickxia sporothermodurans</name>
    <dbReference type="NCBI Taxonomy" id="46224"/>
    <lineage>
        <taxon>Bacteria</taxon>
        <taxon>Bacillati</taxon>
        <taxon>Bacillota</taxon>
        <taxon>Bacilli</taxon>
        <taxon>Bacillales</taxon>
        <taxon>Bacillaceae</taxon>
        <taxon>Heyndrickxia</taxon>
    </lineage>
</organism>
<protein>
    <submittedName>
        <fullName evidence="2">NUMOD4 motif-containing HNH endonuclease</fullName>
    </submittedName>
</protein>
<evidence type="ECO:0000313" key="3">
    <source>
        <dbReference type="Proteomes" id="UP000595512"/>
    </source>
</evidence>
<dbReference type="InterPro" id="IPR003615">
    <property type="entry name" value="HNH_nuc"/>
</dbReference>
<dbReference type="Gene3D" id="1.10.10.10">
    <property type="entry name" value="Winged helix-like DNA-binding domain superfamily/Winged helix DNA-binding domain"/>
    <property type="match status" value="2"/>
</dbReference>
<dbReference type="Pfam" id="PF13392">
    <property type="entry name" value="HNH_3"/>
    <property type="match status" value="1"/>
</dbReference>
<dbReference type="EMBL" id="CP066701">
    <property type="protein sequence ID" value="QQX25985.1"/>
    <property type="molecule type" value="Genomic_DNA"/>
</dbReference>